<evidence type="ECO:0000259" key="19">
    <source>
        <dbReference type="PROSITE" id="PS50109"/>
    </source>
</evidence>
<proteinExistence type="predicted"/>
<dbReference type="GO" id="GO:0005524">
    <property type="term" value="F:ATP binding"/>
    <property type="evidence" value="ECO:0007669"/>
    <property type="project" value="UniProtKB-KW"/>
</dbReference>
<keyword evidence="7" id="KW-0808">Transferase</keyword>
<dbReference type="InterPro" id="IPR004358">
    <property type="entry name" value="Sig_transdc_His_kin-like_C"/>
</dbReference>
<evidence type="ECO:0000256" key="3">
    <source>
        <dbReference type="ARBA" id="ARBA00012438"/>
    </source>
</evidence>
<name>A7IMB6_XANP2</name>
<dbReference type="SUPFAM" id="SSF55874">
    <property type="entry name" value="ATPase domain of HSP90 chaperone/DNA topoisomerase II/histidine kinase"/>
    <property type="match status" value="1"/>
</dbReference>
<evidence type="ECO:0000256" key="6">
    <source>
        <dbReference type="ARBA" id="ARBA00022553"/>
    </source>
</evidence>
<dbReference type="KEGG" id="xau:Xaut_3935"/>
<dbReference type="CDD" id="cd00082">
    <property type="entry name" value="HisKA"/>
    <property type="match status" value="1"/>
</dbReference>
<accession>A7IMB6</accession>
<keyword evidence="11" id="KW-0067">ATP-binding</keyword>
<keyword evidence="6" id="KW-0597">Phosphoprotein</keyword>
<keyword evidence="8 18" id="KW-0812">Transmembrane</keyword>
<dbReference type="PANTHER" id="PTHR43065">
    <property type="entry name" value="SENSOR HISTIDINE KINASE"/>
    <property type="match status" value="1"/>
</dbReference>
<dbReference type="InterPro" id="IPR036097">
    <property type="entry name" value="HisK_dim/P_sf"/>
</dbReference>
<evidence type="ECO:0000256" key="5">
    <source>
        <dbReference type="ARBA" id="ARBA00022519"/>
    </source>
</evidence>
<keyword evidence="5" id="KW-0997">Cell inner membrane</keyword>
<dbReference type="SMART" id="SM00388">
    <property type="entry name" value="HisKA"/>
    <property type="match status" value="1"/>
</dbReference>
<dbReference type="GO" id="GO:0000155">
    <property type="term" value="F:phosphorelay sensor kinase activity"/>
    <property type="evidence" value="ECO:0007669"/>
    <property type="project" value="InterPro"/>
</dbReference>
<keyword evidence="14 18" id="KW-0472">Membrane</keyword>
<dbReference type="Gene3D" id="1.10.287.130">
    <property type="match status" value="1"/>
</dbReference>
<dbReference type="PhylomeDB" id="A7IMB6"/>
<evidence type="ECO:0000256" key="4">
    <source>
        <dbReference type="ARBA" id="ARBA00022475"/>
    </source>
</evidence>
<dbReference type="InterPro" id="IPR005467">
    <property type="entry name" value="His_kinase_dom"/>
</dbReference>
<dbReference type="InterPro" id="IPR036890">
    <property type="entry name" value="HATPase_C_sf"/>
</dbReference>
<keyword evidence="4" id="KW-1003">Cell membrane</keyword>
<dbReference type="Proteomes" id="UP000002417">
    <property type="component" value="Chromosome"/>
</dbReference>
<evidence type="ECO:0000256" key="15">
    <source>
        <dbReference type="ARBA" id="ARBA00059004"/>
    </source>
</evidence>
<dbReference type="InterPro" id="IPR017055">
    <property type="entry name" value="Sig_transdc_His_kinase_DctB"/>
</dbReference>
<dbReference type="PIRSF" id="PIRSF036431">
    <property type="entry name" value="STHK_DctB"/>
    <property type="match status" value="1"/>
</dbReference>
<dbReference type="EMBL" id="CP000781">
    <property type="protein sequence ID" value="ABS69159.1"/>
    <property type="molecule type" value="Genomic_DNA"/>
</dbReference>
<comment type="function">
    <text evidence="15">Member of the two-component regulatory system DctB/DctD involved in the transport of C4-dicarboxylates. DctB functions as a membrane-associated protein kinase that phosphorylates DctD in response to environmental signals.</text>
</comment>
<evidence type="ECO:0000256" key="1">
    <source>
        <dbReference type="ARBA" id="ARBA00000085"/>
    </source>
</evidence>
<dbReference type="EC" id="2.7.13.3" evidence="3"/>
<evidence type="ECO:0000256" key="9">
    <source>
        <dbReference type="ARBA" id="ARBA00022741"/>
    </source>
</evidence>
<evidence type="ECO:0000256" key="12">
    <source>
        <dbReference type="ARBA" id="ARBA00022989"/>
    </source>
</evidence>
<feature type="transmembrane region" description="Helical" evidence="18">
    <location>
        <begin position="60"/>
        <end position="79"/>
    </location>
</feature>
<dbReference type="SUPFAM" id="SSF103190">
    <property type="entry name" value="Sensory domain-like"/>
    <property type="match status" value="1"/>
</dbReference>
<evidence type="ECO:0000256" key="17">
    <source>
        <dbReference type="SAM" id="Coils"/>
    </source>
</evidence>
<dbReference type="Pfam" id="PF02518">
    <property type="entry name" value="HATPase_c"/>
    <property type="match status" value="1"/>
</dbReference>
<keyword evidence="9" id="KW-0547">Nucleotide-binding</keyword>
<keyword evidence="12 18" id="KW-1133">Transmembrane helix</keyword>
<evidence type="ECO:0000256" key="7">
    <source>
        <dbReference type="ARBA" id="ARBA00022679"/>
    </source>
</evidence>
<evidence type="ECO:0000256" key="8">
    <source>
        <dbReference type="ARBA" id="ARBA00022692"/>
    </source>
</evidence>
<dbReference type="SUPFAM" id="SSF47384">
    <property type="entry name" value="Homodimeric domain of signal transducing histidine kinase"/>
    <property type="match status" value="1"/>
</dbReference>
<comment type="subcellular location">
    <subcellularLocation>
        <location evidence="2">Cell inner membrane</location>
        <topology evidence="2">Multi-pass membrane protein</topology>
    </subcellularLocation>
</comment>
<evidence type="ECO:0000256" key="11">
    <source>
        <dbReference type="ARBA" id="ARBA00022840"/>
    </source>
</evidence>
<evidence type="ECO:0000256" key="18">
    <source>
        <dbReference type="SAM" id="Phobius"/>
    </source>
</evidence>
<dbReference type="AlphaFoldDB" id="A7IMB6"/>
<evidence type="ECO:0000256" key="2">
    <source>
        <dbReference type="ARBA" id="ARBA00004429"/>
    </source>
</evidence>
<reference evidence="20 21" key="1">
    <citation type="submission" date="2007-07" db="EMBL/GenBank/DDBJ databases">
        <title>Complete sequence of chromosome of Xanthobacter autotrophicus Py2.</title>
        <authorList>
            <consortium name="US DOE Joint Genome Institute"/>
            <person name="Copeland A."/>
            <person name="Lucas S."/>
            <person name="Lapidus A."/>
            <person name="Barry K."/>
            <person name="Glavina del Rio T."/>
            <person name="Hammon N."/>
            <person name="Israni S."/>
            <person name="Dalin E."/>
            <person name="Tice H."/>
            <person name="Pitluck S."/>
            <person name="Sims D."/>
            <person name="Brettin T."/>
            <person name="Bruce D."/>
            <person name="Detter J.C."/>
            <person name="Han C."/>
            <person name="Tapia R."/>
            <person name="Brainard J."/>
            <person name="Schmutz J."/>
            <person name="Larimer F."/>
            <person name="Land M."/>
            <person name="Hauser L."/>
            <person name="Kyrpides N."/>
            <person name="Kim E."/>
            <person name="Ensigns S.A."/>
            <person name="Richardson P."/>
        </authorList>
    </citation>
    <scope>NUCLEOTIDE SEQUENCE [LARGE SCALE GENOMIC DNA]</scope>
    <source>
        <strain evidence="21">ATCC BAA-1158 / Py2</strain>
    </source>
</reference>
<keyword evidence="21" id="KW-1185">Reference proteome</keyword>
<evidence type="ECO:0000313" key="20">
    <source>
        <dbReference type="EMBL" id="ABS69159.1"/>
    </source>
</evidence>
<organism evidence="20 21">
    <name type="scientific">Xanthobacter autotrophicus (strain ATCC BAA-1158 / Py2)</name>
    <dbReference type="NCBI Taxonomy" id="78245"/>
    <lineage>
        <taxon>Bacteria</taxon>
        <taxon>Pseudomonadati</taxon>
        <taxon>Pseudomonadota</taxon>
        <taxon>Alphaproteobacteria</taxon>
        <taxon>Hyphomicrobiales</taxon>
        <taxon>Xanthobacteraceae</taxon>
        <taxon>Xanthobacter</taxon>
    </lineage>
</organism>
<dbReference type="InterPro" id="IPR003661">
    <property type="entry name" value="HisK_dim/P_dom"/>
</dbReference>
<dbReference type="InterPro" id="IPR029151">
    <property type="entry name" value="Sensor-like_sf"/>
</dbReference>
<dbReference type="Gene3D" id="3.30.450.20">
    <property type="entry name" value="PAS domain"/>
    <property type="match status" value="2"/>
</dbReference>
<dbReference type="PROSITE" id="PS50109">
    <property type="entry name" value="HIS_KIN"/>
    <property type="match status" value="1"/>
</dbReference>
<sequence>MVMATATIGKVSGADAGARTIPCRYAGRCGGACREFRGDVLDPAIFAELDCVAYHRRRGVLVFLLVAFAAAAVGFWLAFTFDQRQGLAELKTFGDEQLHRWSARLEREIDKFGILPLTVAMDRDVISFLTAPDQSEKRDALSAYLARLNIAAGTQQVFVIDTKAEVVASSNWQDAKSFVGRNISYRPYYRDAVPGRVTGYYAIGTTGNAPGYYLATEVEENGRRVGVVAVKIDLEQLESDWLNGTAEPILMTDANDIVVLSSREDWKYRSLGPLDPKKIEQMNETQQYNRHIVEPLVWQATGGAGDGRSFIITGDRSGTRTYLADSRYLPNVAMTLTVLSDTTGVSVRAAERATVAAVLILLVALSVRIVNQRRLATRERLLARDALQEAYNYLERQFEERNRQLRSTNEELRHEVVERIKAARRLKSFQDEMIRTENLAVIGQLSAGLAHEINQPLAALSTLSENAVRFLELNDTSTVRHNLERICDLVRRMGVLTGQLRSFARRTDGELGPVDLHHSIDSAVALLGHRIKKEKVDLVVHKPQQPITVMGDAVRLEQVLVNLISNAMDALTGNGEPRIEITAGRDGAWAVIDVVDNGHGLSHTVMDRLFEPFFTTKKTSGLGLGLAISQDIVRRFGGDLTAANTAAGGARFRVSLRPVEASENDHG</sequence>
<dbReference type="InterPro" id="IPR003594">
    <property type="entry name" value="HATPase_dom"/>
</dbReference>
<dbReference type="PRINTS" id="PR00344">
    <property type="entry name" value="BCTRLSENSOR"/>
</dbReference>
<protein>
    <recommendedName>
        <fullName evidence="16">C4-dicarboxylate transport sensor protein DctB</fullName>
        <ecNumber evidence="3">2.7.13.3</ecNumber>
    </recommendedName>
</protein>
<dbReference type="eggNOG" id="COG4191">
    <property type="taxonomic scope" value="Bacteria"/>
</dbReference>
<evidence type="ECO:0000256" key="13">
    <source>
        <dbReference type="ARBA" id="ARBA00023012"/>
    </source>
</evidence>
<gene>
    <name evidence="20" type="ordered locus">Xaut_3935</name>
</gene>
<feature type="domain" description="Histidine kinase" evidence="19">
    <location>
        <begin position="448"/>
        <end position="660"/>
    </location>
</feature>
<keyword evidence="17" id="KW-0175">Coiled coil</keyword>
<dbReference type="STRING" id="78245.Xaut_3935"/>
<dbReference type="Pfam" id="PF00512">
    <property type="entry name" value="HisKA"/>
    <property type="match status" value="1"/>
</dbReference>
<feature type="coiled-coil region" evidence="17">
    <location>
        <begin position="384"/>
        <end position="415"/>
    </location>
</feature>
<evidence type="ECO:0000313" key="21">
    <source>
        <dbReference type="Proteomes" id="UP000002417"/>
    </source>
</evidence>
<keyword evidence="10 20" id="KW-0418">Kinase</keyword>
<dbReference type="Gene3D" id="6.10.250.3020">
    <property type="match status" value="1"/>
</dbReference>
<dbReference type="FunFam" id="1.10.287.130:FF:000049">
    <property type="entry name" value="C4-dicarboxylate transport sensor protein DctB"/>
    <property type="match status" value="1"/>
</dbReference>
<dbReference type="Gene3D" id="3.30.565.10">
    <property type="entry name" value="Histidine kinase-like ATPase, C-terminal domain"/>
    <property type="match status" value="1"/>
</dbReference>
<dbReference type="HOGENOM" id="CLU_000445_94_2_5"/>
<evidence type="ECO:0000256" key="14">
    <source>
        <dbReference type="ARBA" id="ARBA00023136"/>
    </source>
</evidence>
<dbReference type="SMART" id="SM00387">
    <property type="entry name" value="HATPase_c"/>
    <property type="match status" value="1"/>
</dbReference>
<comment type="catalytic activity">
    <reaction evidence="1">
        <text>ATP + protein L-histidine = ADP + protein N-phospho-L-histidine.</text>
        <dbReference type="EC" id="2.7.13.3"/>
    </reaction>
</comment>
<dbReference type="PANTHER" id="PTHR43065:SF46">
    <property type="entry name" value="C4-DICARBOXYLATE TRANSPORT SENSOR PROTEIN DCTB"/>
    <property type="match status" value="1"/>
</dbReference>
<keyword evidence="13" id="KW-0902">Two-component regulatory system</keyword>
<evidence type="ECO:0000256" key="10">
    <source>
        <dbReference type="ARBA" id="ARBA00022777"/>
    </source>
</evidence>
<dbReference type="GO" id="GO:0005886">
    <property type="term" value="C:plasma membrane"/>
    <property type="evidence" value="ECO:0007669"/>
    <property type="project" value="UniProtKB-SubCell"/>
</dbReference>
<evidence type="ECO:0000256" key="16">
    <source>
        <dbReference type="ARBA" id="ARBA00073143"/>
    </source>
</evidence>